<dbReference type="SUPFAM" id="SSF47473">
    <property type="entry name" value="EF-hand"/>
    <property type="match status" value="2"/>
</dbReference>
<feature type="region of interest" description="Disordered" evidence="2">
    <location>
        <begin position="934"/>
        <end position="1019"/>
    </location>
</feature>
<keyword evidence="1" id="KW-0106">Calcium</keyword>
<dbReference type="Proteomes" id="UP000605846">
    <property type="component" value="Unassembled WGS sequence"/>
</dbReference>
<dbReference type="InterPro" id="IPR018247">
    <property type="entry name" value="EF_Hand_1_Ca_BS"/>
</dbReference>
<feature type="domain" description="EF-hand" evidence="3">
    <location>
        <begin position="770"/>
        <end position="796"/>
    </location>
</feature>
<evidence type="ECO:0000256" key="1">
    <source>
        <dbReference type="ARBA" id="ARBA00022837"/>
    </source>
</evidence>
<evidence type="ECO:0000313" key="5">
    <source>
        <dbReference type="Proteomes" id="UP000605846"/>
    </source>
</evidence>
<feature type="compositionally biased region" description="Basic and acidic residues" evidence="2">
    <location>
        <begin position="1006"/>
        <end position="1019"/>
    </location>
</feature>
<name>A0A8H7BZZ8_9FUNG</name>
<dbReference type="Gene3D" id="1.10.238.220">
    <property type="match status" value="1"/>
</dbReference>
<feature type="compositionally biased region" description="Basic and acidic residues" evidence="2">
    <location>
        <begin position="953"/>
        <end position="991"/>
    </location>
</feature>
<dbReference type="EMBL" id="JABAYA010000019">
    <property type="protein sequence ID" value="KAF7730090.1"/>
    <property type="molecule type" value="Genomic_DNA"/>
</dbReference>
<dbReference type="InterPro" id="IPR021861">
    <property type="entry name" value="THO_THOC1"/>
</dbReference>
<evidence type="ECO:0000259" key="3">
    <source>
        <dbReference type="PROSITE" id="PS50222"/>
    </source>
</evidence>
<feature type="compositionally biased region" description="Acidic residues" evidence="2">
    <location>
        <begin position="937"/>
        <end position="952"/>
    </location>
</feature>
<dbReference type="GO" id="GO:0019888">
    <property type="term" value="F:protein phosphatase regulator activity"/>
    <property type="evidence" value="ECO:0007669"/>
    <property type="project" value="TreeGrafter"/>
</dbReference>
<dbReference type="PROSITE" id="PS50222">
    <property type="entry name" value="EF_HAND_2"/>
    <property type="match status" value="1"/>
</dbReference>
<organism evidence="4 5">
    <name type="scientific">Apophysomyces ossiformis</name>
    <dbReference type="NCBI Taxonomy" id="679940"/>
    <lineage>
        <taxon>Eukaryota</taxon>
        <taxon>Fungi</taxon>
        <taxon>Fungi incertae sedis</taxon>
        <taxon>Mucoromycota</taxon>
        <taxon>Mucoromycotina</taxon>
        <taxon>Mucoromycetes</taxon>
        <taxon>Mucorales</taxon>
        <taxon>Mucorineae</taxon>
        <taxon>Mucoraceae</taxon>
        <taxon>Apophysomyces</taxon>
    </lineage>
</organism>
<evidence type="ECO:0000313" key="4">
    <source>
        <dbReference type="EMBL" id="KAF7730090.1"/>
    </source>
</evidence>
<dbReference type="GO" id="GO:0005509">
    <property type="term" value="F:calcium ion binding"/>
    <property type="evidence" value="ECO:0007669"/>
    <property type="project" value="InterPro"/>
</dbReference>
<dbReference type="PANTHER" id="PTHR14095">
    <property type="entry name" value="PHOSPHATASE 2A REGULATORY SUBUNIT-RELATED"/>
    <property type="match status" value="1"/>
</dbReference>
<dbReference type="AlphaFoldDB" id="A0A8H7BZZ8"/>
<accession>A0A8H7BZZ8</accession>
<dbReference type="OrthoDB" id="9402762at2759"/>
<reference evidence="4" key="1">
    <citation type="submission" date="2020-01" db="EMBL/GenBank/DDBJ databases">
        <title>Genome Sequencing of Three Apophysomyces-Like Fungal Strains Confirms a Novel Fungal Genus in the Mucoromycota with divergent Burkholderia-like Endosymbiotic Bacteria.</title>
        <authorList>
            <person name="Stajich J.E."/>
            <person name="Macias A.M."/>
            <person name="Carter-House D."/>
            <person name="Lovett B."/>
            <person name="Kasson L.R."/>
            <person name="Berry K."/>
            <person name="Grigoriev I."/>
            <person name="Chang Y."/>
            <person name="Spatafora J."/>
            <person name="Kasson M.T."/>
        </authorList>
    </citation>
    <scope>NUCLEOTIDE SEQUENCE</scope>
    <source>
        <strain evidence="4">NRRL A-21654</strain>
    </source>
</reference>
<feature type="compositionally biased region" description="Acidic residues" evidence="2">
    <location>
        <begin position="992"/>
        <end position="1005"/>
    </location>
</feature>
<sequence>MSKFTEFRQHAENAIAECTKAASSYRQSKNVNEAPDSVVKSFVQTHIAPLAGPDNTINVPLLEGKPDWRKHALEHIFRRTLLGVLDRCPEQDAKRFEQLFDILDLVLTSSESDYLDTVIPLTLIEELFDVHTIAGCELLFNYVEKRKGRLTVNMVPTRGKGLVLLRMCNEMLRRLSKEKNTVFCGRILMFLANSFPLGDRSDYPHLGVNLRGDFNSEPVQFDSEEDVDADPTMTDEQKKFYKLFWSIRKYFSNPRSIFDGSNFDEFKKGGDAILEKFQQIAERDQAISGASEVVEPMPGKKRRYDENHVDGNADAIEQMLREINSDYQFPRLLSSRKLLELEIDDPRFRRNVIVQFLILFQYLSGFTQDEKEQTQALLAARGATKQSLVQPTFTLTDEQIIWKASGCPDFEKPPLDIEALTSLWKSKKPRLTAPPPRYRYTYGNKDLTDLYGTPRETLSDIMVSRAAIPTALKVIDDALQVLEDSLDPPETRFDIANGALFHATRLMFKSHAHLIPKVYNVKKDAYKEMKDSEKDRVKPLFDKHERMTETDFVAVSQACPLPRYMNSALFKRLTAHDEITFEEFASGWKELTRNRFDDHSLYFNILKKAGSSYLSPEDFLPVLEVETVICRLYYDARCPSGKMTFSQFKRCRFTEIINRLGPDVEVSNTDDCFSYKHFYVLYCKFWTLDCDHDLVISEYDLARYDHTAMAPRIIHRVMQCGRIWACSQEHYDEPLTLTYLDYIWFLLSEVDKTTPMAIEYWYLTGVGCRFRCMDTDGDGVLSSYELSQFWEEQEKRQIFYGIAEDDRIRFEDVICQMNDLIQPTTPGQFLLHDLKQNGYIAERFFDTFVNFDRFQLHESYQGSLRAKHYKRRAAGLNDALEEAATYYILSDWCEYAELEYQQLQRSEGQCITWDEEEENSEQDVETEQRTMYLQQKEEDEEEQEREEEEEEKDVARKETIISQDEKQSQEETVEKEKVKEKAGTKQVKEQQEQEQEDEDGDEEKDKEDNVTQKQDLDCSKDIDNMYHDIPQRLPIVCEHA</sequence>
<dbReference type="Pfam" id="PF11957">
    <property type="entry name" value="efThoc1"/>
    <property type="match status" value="1"/>
</dbReference>
<dbReference type="InterPro" id="IPR011992">
    <property type="entry name" value="EF-hand-dom_pair"/>
</dbReference>
<proteinExistence type="predicted"/>
<comment type="caution">
    <text evidence="4">The sequence shown here is derived from an EMBL/GenBank/DDBJ whole genome shotgun (WGS) entry which is preliminary data.</text>
</comment>
<dbReference type="PANTHER" id="PTHR14095:SF0">
    <property type="entry name" value="MIP22305P"/>
    <property type="match status" value="1"/>
</dbReference>
<dbReference type="GO" id="GO:0000159">
    <property type="term" value="C:protein phosphatase type 2A complex"/>
    <property type="evidence" value="ECO:0007669"/>
    <property type="project" value="TreeGrafter"/>
</dbReference>
<dbReference type="InterPro" id="IPR002048">
    <property type="entry name" value="EF_hand_dom"/>
</dbReference>
<dbReference type="PROSITE" id="PS00018">
    <property type="entry name" value="EF_HAND_1"/>
    <property type="match status" value="1"/>
</dbReference>
<protein>
    <submittedName>
        <fullName evidence="4">Serine/threonine-protein phosphatase 2A regulatory subunit B'' subunit beta</fullName>
    </submittedName>
</protein>
<dbReference type="Gene3D" id="1.10.238.230">
    <property type="match status" value="1"/>
</dbReference>
<gene>
    <name evidence="4" type="primary">PPP2R3B</name>
    <name evidence="4" type="ORF">EC973_003036</name>
</gene>
<evidence type="ECO:0000256" key="2">
    <source>
        <dbReference type="SAM" id="MobiDB-lite"/>
    </source>
</evidence>
<keyword evidence="5" id="KW-1185">Reference proteome</keyword>
<dbReference type="Gene3D" id="1.10.238.10">
    <property type="entry name" value="EF-hand"/>
    <property type="match status" value="1"/>
</dbReference>